<proteinExistence type="predicted"/>
<gene>
    <name evidence="2" type="primary">Dana\GF15337</name>
    <name evidence="2" type="synonym">dana_GLEANR_16104</name>
    <name evidence="2" type="ORF">GF15337</name>
</gene>
<feature type="region of interest" description="Disordered" evidence="1">
    <location>
        <begin position="115"/>
        <end position="163"/>
    </location>
</feature>
<organism evidence="2 3">
    <name type="scientific">Drosophila ananassae</name>
    <name type="common">Fruit fly</name>
    <dbReference type="NCBI Taxonomy" id="7217"/>
    <lineage>
        <taxon>Eukaryota</taxon>
        <taxon>Metazoa</taxon>
        <taxon>Ecdysozoa</taxon>
        <taxon>Arthropoda</taxon>
        <taxon>Hexapoda</taxon>
        <taxon>Insecta</taxon>
        <taxon>Pterygota</taxon>
        <taxon>Neoptera</taxon>
        <taxon>Endopterygota</taxon>
        <taxon>Diptera</taxon>
        <taxon>Brachycera</taxon>
        <taxon>Muscomorpha</taxon>
        <taxon>Ephydroidea</taxon>
        <taxon>Drosophilidae</taxon>
        <taxon>Drosophila</taxon>
        <taxon>Sophophora</taxon>
    </lineage>
</organism>
<feature type="compositionally biased region" description="Low complexity" evidence="1">
    <location>
        <begin position="151"/>
        <end position="163"/>
    </location>
</feature>
<name>B3MJR5_DROAN</name>
<dbReference type="OMA" id="WNGYAMM"/>
<dbReference type="AlphaFoldDB" id="B3MJR5"/>
<reference evidence="2 3" key="1">
    <citation type="journal article" date="2007" name="Nature">
        <title>Evolution of genes and genomes on the Drosophila phylogeny.</title>
        <authorList>
            <consortium name="Drosophila 12 Genomes Consortium"/>
            <person name="Clark A.G."/>
            <person name="Eisen M.B."/>
            <person name="Smith D.R."/>
            <person name="Bergman C.M."/>
            <person name="Oliver B."/>
            <person name="Markow T.A."/>
            <person name="Kaufman T.C."/>
            <person name="Kellis M."/>
            <person name="Gelbart W."/>
            <person name="Iyer V.N."/>
            <person name="Pollard D.A."/>
            <person name="Sackton T.B."/>
            <person name="Larracuente A.M."/>
            <person name="Singh N.D."/>
            <person name="Abad J.P."/>
            <person name="Abt D.N."/>
            <person name="Adryan B."/>
            <person name="Aguade M."/>
            <person name="Akashi H."/>
            <person name="Anderson W.W."/>
            <person name="Aquadro C.F."/>
            <person name="Ardell D.H."/>
            <person name="Arguello R."/>
            <person name="Artieri C.G."/>
            <person name="Barbash D.A."/>
            <person name="Barker D."/>
            <person name="Barsanti P."/>
            <person name="Batterham P."/>
            <person name="Batzoglou S."/>
            <person name="Begun D."/>
            <person name="Bhutkar A."/>
            <person name="Blanco E."/>
            <person name="Bosak S.A."/>
            <person name="Bradley R.K."/>
            <person name="Brand A.D."/>
            <person name="Brent M.R."/>
            <person name="Brooks A.N."/>
            <person name="Brown R.H."/>
            <person name="Butlin R.K."/>
            <person name="Caggese C."/>
            <person name="Calvi B.R."/>
            <person name="Bernardo de Carvalho A."/>
            <person name="Caspi A."/>
            <person name="Castrezana S."/>
            <person name="Celniker S.E."/>
            <person name="Chang J.L."/>
            <person name="Chapple C."/>
            <person name="Chatterji S."/>
            <person name="Chinwalla A."/>
            <person name="Civetta A."/>
            <person name="Clifton S.W."/>
            <person name="Comeron J.M."/>
            <person name="Costello J.C."/>
            <person name="Coyne J.A."/>
            <person name="Daub J."/>
            <person name="David R.G."/>
            <person name="Delcher A.L."/>
            <person name="Delehaunty K."/>
            <person name="Do C.B."/>
            <person name="Ebling H."/>
            <person name="Edwards K."/>
            <person name="Eickbush T."/>
            <person name="Evans J.D."/>
            <person name="Filipski A."/>
            <person name="Findeiss S."/>
            <person name="Freyhult E."/>
            <person name="Fulton L."/>
            <person name="Fulton R."/>
            <person name="Garcia A.C."/>
            <person name="Gardiner A."/>
            <person name="Garfield D.A."/>
            <person name="Garvin B.E."/>
            <person name="Gibson G."/>
            <person name="Gilbert D."/>
            <person name="Gnerre S."/>
            <person name="Godfrey J."/>
            <person name="Good R."/>
            <person name="Gotea V."/>
            <person name="Gravely B."/>
            <person name="Greenberg A.J."/>
            <person name="Griffiths-Jones S."/>
            <person name="Gross S."/>
            <person name="Guigo R."/>
            <person name="Gustafson E.A."/>
            <person name="Haerty W."/>
            <person name="Hahn M.W."/>
            <person name="Halligan D.L."/>
            <person name="Halpern A.L."/>
            <person name="Halter G.M."/>
            <person name="Han M.V."/>
            <person name="Heger A."/>
            <person name="Hillier L."/>
            <person name="Hinrichs A.S."/>
            <person name="Holmes I."/>
            <person name="Hoskins R.A."/>
            <person name="Hubisz M.J."/>
            <person name="Hultmark D."/>
            <person name="Huntley M.A."/>
            <person name="Jaffe D.B."/>
            <person name="Jagadeeshan S."/>
            <person name="Jeck W.R."/>
            <person name="Johnson J."/>
            <person name="Jones C.D."/>
            <person name="Jordan W.C."/>
            <person name="Karpen G.H."/>
            <person name="Kataoka E."/>
            <person name="Keightley P.D."/>
            <person name="Kheradpour P."/>
            <person name="Kirkness E.F."/>
            <person name="Koerich L.B."/>
            <person name="Kristiansen K."/>
            <person name="Kudrna D."/>
            <person name="Kulathinal R.J."/>
            <person name="Kumar S."/>
            <person name="Kwok R."/>
            <person name="Lander E."/>
            <person name="Langley C.H."/>
            <person name="Lapoint R."/>
            <person name="Lazzaro B.P."/>
            <person name="Lee S.J."/>
            <person name="Levesque L."/>
            <person name="Li R."/>
            <person name="Lin C.F."/>
            <person name="Lin M.F."/>
            <person name="Lindblad-Toh K."/>
            <person name="Llopart A."/>
            <person name="Long M."/>
            <person name="Low L."/>
            <person name="Lozovsky E."/>
            <person name="Lu J."/>
            <person name="Luo M."/>
            <person name="Machado C.A."/>
            <person name="Makalowski W."/>
            <person name="Marzo M."/>
            <person name="Matsuda M."/>
            <person name="Matzkin L."/>
            <person name="McAllister B."/>
            <person name="McBride C.S."/>
            <person name="McKernan B."/>
            <person name="McKernan K."/>
            <person name="Mendez-Lago M."/>
            <person name="Minx P."/>
            <person name="Mollenhauer M.U."/>
            <person name="Montooth K."/>
            <person name="Mount S.M."/>
            <person name="Mu X."/>
            <person name="Myers E."/>
            <person name="Negre B."/>
            <person name="Newfeld S."/>
            <person name="Nielsen R."/>
            <person name="Noor M.A."/>
            <person name="O'Grady P."/>
            <person name="Pachter L."/>
            <person name="Papaceit M."/>
            <person name="Parisi M.J."/>
            <person name="Parisi M."/>
            <person name="Parts L."/>
            <person name="Pedersen J.S."/>
            <person name="Pesole G."/>
            <person name="Phillippy A.M."/>
            <person name="Ponting C.P."/>
            <person name="Pop M."/>
            <person name="Porcelli D."/>
            <person name="Powell J.R."/>
            <person name="Prohaska S."/>
            <person name="Pruitt K."/>
            <person name="Puig M."/>
            <person name="Quesneville H."/>
            <person name="Ram K.R."/>
            <person name="Rand D."/>
            <person name="Rasmussen M.D."/>
            <person name="Reed L.K."/>
            <person name="Reenan R."/>
            <person name="Reily A."/>
            <person name="Remington K.A."/>
            <person name="Rieger T.T."/>
            <person name="Ritchie M.G."/>
            <person name="Robin C."/>
            <person name="Rogers Y.H."/>
            <person name="Rohde C."/>
            <person name="Rozas J."/>
            <person name="Rubenfield M.J."/>
            <person name="Ruiz A."/>
            <person name="Russo S."/>
            <person name="Salzberg S.L."/>
            <person name="Sanchez-Gracia A."/>
            <person name="Saranga D.J."/>
            <person name="Sato H."/>
            <person name="Schaeffer S.W."/>
            <person name="Schatz M.C."/>
            <person name="Schlenke T."/>
            <person name="Schwartz R."/>
            <person name="Segarra C."/>
            <person name="Singh R.S."/>
            <person name="Sirot L."/>
            <person name="Sirota M."/>
            <person name="Sisneros N.B."/>
            <person name="Smith C.D."/>
            <person name="Smith T.F."/>
            <person name="Spieth J."/>
            <person name="Stage D.E."/>
            <person name="Stark A."/>
            <person name="Stephan W."/>
            <person name="Strausberg R.L."/>
            <person name="Strempel S."/>
            <person name="Sturgill D."/>
            <person name="Sutton G."/>
            <person name="Sutton G.G."/>
            <person name="Tao W."/>
            <person name="Teichmann S."/>
            <person name="Tobari Y.N."/>
            <person name="Tomimura Y."/>
            <person name="Tsolas J.M."/>
            <person name="Valente V.L."/>
            <person name="Venter E."/>
            <person name="Venter J.C."/>
            <person name="Vicario S."/>
            <person name="Vieira F.G."/>
            <person name="Vilella A.J."/>
            <person name="Villasante A."/>
            <person name="Walenz B."/>
            <person name="Wang J."/>
            <person name="Wasserman M."/>
            <person name="Watts T."/>
            <person name="Wilson D."/>
            <person name="Wilson R.K."/>
            <person name="Wing R.A."/>
            <person name="Wolfner M.F."/>
            <person name="Wong A."/>
            <person name="Wong G.K."/>
            <person name="Wu C.I."/>
            <person name="Wu G."/>
            <person name="Yamamoto D."/>
            <person name="Yang H.P."/>
            <person name="Yang S.P."/>
            <person name="Yorke J.A."/>
            <person name="Yoshida K."/>
            <person name="Zdobnov E."/>
            <person name="Zhang P."/>
            <person name="Zhang Y."/>
            <person name="Zimin A.V."/>
            <person name="Baldwin J."/>
            <person name="Abdouelleil A."/>
            <person name="Abdulkadir J."/>
            <person name="Abebe A."/>
            <person name="Abera B."/>
            <person name="Abreu J."/>
            <person name="Acer S.C."/>
            <person name="Aftuck L."/>
            <person name="Alexander A."/>
            <person name="An P."/>
            <person name="Anderson E."/>
            <person name="Anderson S."/>
            <person name="Arachi H."/>
            <person name="Azer M."/>
            <person name="Bachantsang P."/>
            <person name="Barry A."/>
            <person name="Bayul T."/>
            <person name="Berlin A."/>
            <person name="Bessette D."/>
            <person name="Bloom T."/>
            <person name="Blye J."/>
            <person name="Boguslavskiy L."/>
            <person name="Bonnet C."/>
            <person name="Boukhgalter B."/>
            <person name="Bourzgui I."/>
            <person name="Brown A."/>
            <person name="Cahill P."/>
            <person name="Channer S."/>
            <person name="Cheshatsang Y."/>
            <person name="Chuda L."/>
            <person name="Citroen M."/>
            <person name="Collymore A."/>
            <person name="Cooke P."/>
            <person name="Costello M."/>
            <person name="D'Aco K."/>
            <person name="Daza R."/>
            <person name="De Haan G."/>
            <person name="DeGray S."/>
            <person name="DeMaso C."/>
            <person name="Dhargay N."/>
            <person name="Dooley K."/>
            <person name="Dooley E."/>
            <person name="Doricent M."/>
            <person name="Dorje P."/>
            <person name="Dorjee K."/>
            <person name="Dupes A."/>
            <person name="Elong R."/>
            <person name="Falk J."/>
            <person name="Farina A."/>
            <person name="Faro S."/>
            <person name="Ferguson D."/>
            <person name="Fisher S."/>
            <person name="Foley C.D."/>
            <person name="Franke A."/>
            <person name="Friedrich D."/>
            <person name="Gadbois L."/>
            <person name="Gearin G."/>
            <person name="Gearin C.R."/>
            <person name="Giannoukos G."/>
            <person name="Goode T."/>
            <person name="Graham J."/>
            <person name="Grandbois E."/>
            <person name="Grewal S."/>
            <person name="Gyaltsen K."/>
            <person name="Hafez N."/>
            <person name="Hagos B."/>
            <person name="Hall J."/>
            <person name="Henson C."/>
            <person name="Hollinger A."/>
            <person name="Honan T."/>
            <person name="Huard M.D."/>
            <person name="Hughes L."/>
            <person name="Hurhula B."/>
            <person name="Husby M.E."/>
            <person name="Kamat A."/>
            <person name="Kanga B."/>
            <person name="Kashin S."/>
            <person name="Khazanovich D."/>
            <person name="Kisner P."/>
            <person name="Lance K."/>
            <person name="Lara M."/>
            <person name="Lee W."/>
            <person name="Lennon N."/>
            <person name="Letendre F."/>
            <person name="LeVine R."/>
            <person name="Lipovsky A."/>
            <person name="Liu X."/>
            <person name="Liu J."/>
            <person name="Liu S."/>
            <person name="Lokyitsang T."/>
            <person name="Lokyitsang Y."/>
            <person name="Lubonja R."/>
            <person name="Lui A."/>
            <person name="MacDonald P."/>
            <person name="Magnisalis V."/>
            <person name="Maru K."/>
            <person name="Matthews C."/>
            <person name="McCusker W."/>
            <person name="McDonough S."/>
            <person name="Mehta T."/>
            <person name="Meldrim J."/>
            <person name="Meneus L."/>
            <person name="Mihai O."/>
            <person name="Mihalev A."/>
            <person name="Mihova T."/>
            <person name="Mittelman R."/>
            <person name="Mlenga V."/>
            <person name="Montmayeur A."/>
            <person name="Mulrain L."/>
            <person name="Navidi A."/>
            <person name="Naylor J."/>
            <person name="Negash T."/>
            <person name="Nguyen T."/>
            <person name="Nguyen N."/>
            <person name="Nicol R."/>
            <person name="Norbu C."/>
            <person name="Norbu N."/>
            <person name="Novod N."/>
            <person name="O'Neill B."/>
            <person name="Osman S."/>
            <person name="Markiewicz E."/>
            <person name="Oyono O.L."/>
            <person name="Patti C."/>
            <person name="Phunkhang P."/>
            <person name="Pierre F."/>
            <person name="Priest M."/>
            <person name="Raghuraman S."/>
            <person name="Rege F."/>
            <person name="Reyes R."/>
            <person name="Rise C."/>
            <person name="Rogov P."/>
            <person name="Ross K."/>
            <person name="Ryan E."/>
            <person name="Settipalli S."/>
            <person name="Shea T."/>
            <person name="Sherpa N."/>
            <person name="Shi L."/>
            <person name="Shih D."/>
            <person name="Sparrow T."/>
            <person name="Spaulding J."/>
            <person name="Stalker J."/>
            <person name="Stange-Thomann N."/>
            <person name="Stavropoulos S."/>
            <person name="Stone C."/>
            <person name="Strader C."/>
            <person name="Tesfaye S."/>
            <person name="Thomson T."/>
            <person name="Thoulutsang Y."/>
            <person name="Thoulutsang D."/>
            <person name="Topham K."/>
            <person name="Topping I."/>
            <person name="Tsamla T."/>
            <person name="Vassiliev H."/>
            <person name="Vo A."/>
            <person name="Wangchuk T."/>
            <person name="Wangdi T."/>
            <person name="Weiand M."/>
            <person name="Wilkinson J."/>
            <person name="Wilson A."/>
            <person name="Yadav S."/>
            <person name="Young G."/>
            <person name="Yu Q."/>
            <person name="Zembek L."/>
            <person name="Zhong D."/>
            <person name="Zimmer A."/>
            <person name="Zwirko Z."/>
            <person name="Jaffe D.B."/>
            <person name="Alvarez P."/>
            <person name="Brockman W."/>
            <person name="Butler J."/>
            <person name="Chin C."/>
            <person name="Gnerre S."/>
            <person name="Grabherr M."/>
            <person name="Kleber M."/>
            <person name="Mauceli E."/>
            <person name="MacCallum I."/>
        </authorList>
    </citation>
    <scope>NUCLEOTIDE SEQUENCE [LARGE SCALE GENOMIC DNA]</scope>
    <source>
        <strain evidence="3">Tucson 14024-0371.13</strain>
    </source>
</reference>
<dbReference type="InParanoid" id="B3MJR5"/>
<dbReference type="KEGG" id="dan:6498149"/>
<sequence>MSSVHRSGANQRAAVGQRLRRGQQPIPQNDMIVYGNGIAYGGTTHPGLGYGMYLQPPQAMGQQLPQSMGQQLPQSMGHQLQLQQQQQQKQRHKSVGAPCLHTAQRAQMRNAVQPGIGSYQSSGAMPGAPRLSHKASKQPQTQQAFGNWTVPTTAPASGAATPTLSRGPYAASIPGQALAPKLSENSTVNQMQMLALMQQQQIQLQQQQLQQQQVHLQAFSGNSYGYNNYHPQPCSDTSGWGGYAMMQPADINKPYTFGWSSSD</sequence>
<feature type="compositionally biased region" description="Polar residues" evidence="1">
    <location>
        <begin position="63"/>
        <end position="78"/>
    </location>
</feature>
<feature type="region of interest" description="Disordered" evidence="1">
    <location>
        <begin position="1"/>
        <end position="28"/>
    </location>
</feature>
<feature type="compositionally biased region" description="Polar residues" evidence="1">
    <location>
        <begin position="1"/>
        <end position="10"/>
    </location>
</feature>
<accession>B3MJR5</accession>
<dbReference type="GeneID" id="6498149"/>
<dbReference type="EMBL" id="CH902620">
    <property type="protein sequence ID" value="EDV31404.1"/>
    <property type="molecule type" value="Genomic_DNA"/>
</dbReference>
<dbReference type="OrthoDB" id="7871816at2759"/>
<feature type="region of interest" description="Disordered" evidence="1">
    <location>
        <begin position="63"/>
        <end position="90"/>
    </location>
</feature>
<evidence type="ECO:0000313" key="3">
    <source>
        <dbReference type="Proteomes" id="UP000007801"/>
    </source>
</evidence>
<dbReference type="HOGENOM" id="CLU_1130106_0_0_1"/>
<protein>
    <submittedName>
        <fullName evidence="2">Uncharacterized protein</fullName>
    </submittedName>
</protein>
<dbReference type="Proteomes" id="UP000007801">
    <property type="component" value="Unassembled WGS sequence"/>
</dbReference>
<feature type="compositionally biased region" description="Low complexity" evidence="1">
    <location>
        <begin position="79"/>
        <end position="88"/>
    </location>
</feature>
<evidence type="ECO:0000313" key="2">
    <source>
        <dbReference type="EMBL" id="EDV31404.1"/>
    </source>
</evidence>
<feature type="compositionally biased region" description="Polar residues" evidence="1">
    <location>
        <begin position="137"/>
        <end position="150"/>
    </location>
</feature>
<evidence type="ECO:0000256" key="1">
    <source>
        <dbReference type="SAM" id="MobiDB-lite"/>
    </source>
</evidence>
<keyword evidence="3" id="KW-1185">Reference proteome</keyword>
<dbReference type="STRING" id="7217.B3MJR5"/>